<feature type="region of interest" description="Disordered" evidence="1">
    <location>
        <begin position="283"/>
        <end position="302"/>
    </location>
</feature>
<reference evidence="2 3" key="1">
    <citation type="submission" date="2017-01" db="EMBL/GenBank/DDBJ databases">
        <authorList>
            <person name="Mah S.A."/>
            <person name="Swanson W.J."/>
            <person name="Moy G.W."/>
            <person name="Vacquier V.D."/>
        </authorList>
    </citation>
    <scope>NUCLEOTIDE SEQUENCE [LARGE SCALE GENOMIC DNA]</scope>
</reference>
<organism evidence="2 3">
    <name type="scientific">Erwinia phage vB_EamM_Yoloswag</name>
    <dbReference type="NCBI Taxonomy" id="1958956"/>
    <lineage>
        <taxon>Viruses</taxon>
        <taxon>Duplodnaviria</taxon>
        <taxon>Heunggongvirae</taxon>
        <taxon>Uroviricota</taxon>
        <taxon>Caudoviricetes</taxon>
        <taxon>Yoloswagvirus</taxon>
        <taxon>Yoloswagvirus yoloswag</taxon>
    </lineage>
</organism>
<protein>
    <submittedName>
        <fullName evidence="2">Uncharacterized protein</fullName>
    </submittedName>
</protein>
<sequence>MEKVVSLSADLTNLQLQKIFQRTNPAARILACQKLGGTMRNPRYAFVIATPDGDYSVLSVDLIQVGMMASDYTIGSKIMLHERGLQTMYDATRAIENIKHSAVVSHSGPPPLSSIKFSLDDFGIEASPLIDTVLEEWRQTQTIAPIRYAVYNQPRGEIEISLADPSADNDEEHVAELREAIASELHKNFDDVNVAQPDPATARSGRYSRRYENLRNHDMSLIRLTIPGQELVSESAKAPSYKFARVSGKAELVLPSSKRAALTEIKTHLKQAKSDRTKALRVAAQHEKTAAAAEKASTPERKKALKAKAKTLKGQASALNKTAKAALSAANKSARSHGLGGLKMPVNADILASAKKLAAVKTDVFGADGKRGTFKPKFAPDSKFEALGAGKVTAAAQRAPAKTVAPKKGMAGATGGHSAAKEKQARAQGLMGKKPRYQKVPRAGHAERVADMMKGFALEDRAQMKALRSALGTPIKKSDFKKSNYATKKDGSITIVTKDDVRYDISAADMKKHGIDSDHIQDMLETAGARQRAAIVSVGRKGSTK</sequence>
<proteinExistence type="predicted"/>
<name>A0A1S6L3C1_9CAUD</name>
<evidence type="ECO:0000313" key="2">
    <source>
        <dbReference type="EMBL" id="AQT28666.1"/>
    </source>
</evidence>
<gene>
    <name evidence="2" type="ORF">YOLOSWAG_187</name>
</gene>
<keyword evidence="3" id="KW-1185">Reference proteome</keyword>
<accession>A0A1S6L3C1</accession>
<evidence type="ECO:0000313" key="3">
    <source>
        <dbReference type="Proteomes" id="UP000221250"/>
    </source>
</evidence>
<feature type="region of interest" description="Disordered" evidence="1">
    <location>
        <begin position="398"/>
        <end position="432"/>
    </location>
</feature>
<evidence type="ECO:0000256" key="1">
    <source>
        <dbReference type="SAM" id="MobiDB-lite"/>
    </source>
</evidence>
<dbReference type="Proteomes" id="UP000221250">
    <property type="component" value="Segment"/>
</dbReference>
<dbReference type="EMBL" id="KY448244">
    <property type="protein sequence ID" value="AQT28666.1"/>
    <property type="molecule type" value="Genomic_DNA"/>
</dbReference>